<name>A0A4Q0XTN1_9BACT</name>
<dbReference type="PROSITE" id="PS51257">
    <property type="entry name" value="PROKAR_LIPOPROTEIN"/>
    <property type="match status" value="1"/>
</dbReference>
<dbReference type="EMBL" id="PDKN01000001">
    <property type="protein sequence ID" value="RXJ60722.1"/>
    <property type="molecule type" value="Genomic_DNA"/>
</dbReference>
<protein>
    <recommendedName>
        <fullName evidence="3">Periplasmic protein</fullName>
    </recommendedName>
</protein>
<dbReference type="OrthoDB" id="5337863at2"/>
<dbReference type="Proteomes" id="UP000290657">
    <property type="component" value="Unassembled WGS sequence"/>
</dbReference>
<dbReference type="RefSeq" id="WP_128994856.1">
    <property type="nucleotide sequence ID" value="NZ_PDKN01000001.1"/>
</dbReference>
<accession>A0A4Q0XTN1</accession>
<evidence type="ECO:0000313" key="2">
    <source>
        <dbReference type="Proteomes" id="UP000290657"/>
    </source>
</evidence>
<proteinExistence type="predicted"/>
<comment type="caution">
    <text evidence="1">The sequence shown here is derived from an EMBL/GenBank/DDBJ whole genome shotgun (WGS) entry which is preliminary data.</text>
</comment>
<evidence type="ECO:0000313" key="1">
    <source>
        <dbReference type="EMBL" id="RXJ60722.1"/>
    </source>
</evidence>
<organism evidence="1 2">
    <name type="scientific">Candidatus Marinarcus aquaticus</name>
    <dbReference type="NCBI Taxonomy" id="2044504"/>
    <lineage>
        <taxon>Bacteria</taxon>
        <taxon>Pseudomonadati</taxon>
        <taxon>Campylobacterota</taxon>
        <taxon>Epsilonproteobacteria</taxon>
        <taxon>Campylobacterales</taxon>
        <taxon>Arcobacteraceae</taxon>
        <taxon>Candidatus Marinarcus</taxon>
    </lineage>
</organism>
<evidence type="ECO:0008006" key="3">
    <source>
        <dbReference type="Google" id="ProtNLM"/>
    </source>
</evidence>
<keyword evidence="2" id="KW-1185">Reference proteome</keyword>
<reference evidence="1 2" key="1">
    <citation type="submission" date="2017-10" db="EMBL/GenBank/DDBJ databases">
        <title>Genomics of the genus Arcobacter.</title>
        <authorList>
            <person name="Perez-Cataluna A."/>
            <person name="Figueras M.J."/>
        </authorList>
    </citation>
    <scope>NUCLEOTIDE SEQUENCE [LARGE SCALE GENOMIC DNA]</scope>
    <source>
        <strain evidence="1 2">CECT 8987</strain>
    </source>
</reference>
<sequence length="359" mass="41330">MKHYSFIFIFSLLFIGCAPKTVDYSQKEYSQTYKQKQQEDAERKMSQFELFNIYEDQNRVAIVFPSKVVGKYANGTINTIISYLLFKNEKFDVDVIDSSTEEYASVYQAMNEVVDNRYSKVILLFTEDGLQHLNDIQNIDKLDIFMPLIHKSSVINPMPNITFGGMDYEEQIQTLKTLSNGKNTHFYGESVLGNTLRNILLQDNFNVISERMIKPSGNNYKAITSQEVLNDSTLFLNTSIIKTSILLSQLTVQEATPYVILSTQLNFTPLIVSLTQYPDRKNFLIANSIEQTSPILEETINLLDADVVYNWVNYSTLIGIDYLYNNKMTSSVIKNRIVDSQVQYRTTIYKNTPFGFKKQ</sequence>
<gene>
    <name evidence="1" type="ORF">CRV04_01535</name>
</gene>
<dbReference type="AlphaFoldDB" id="A0A4Q0XTN1"/>